<proteinExistence type="predicted"/>
<evidence type="ECO:0000313" key="2">
    <source>
        <dbReference type="EMBL" id="PNE42956.1"/>
    </source>
</evidence>
<keyword evidence="3" id="KW-1185">Reference proteome</keyword>
<dbReference type="EMBL" id="LJSN01000002">
    <property type="protein sequence ID" value="PNE42956.1"/>
    <property type="molecule type" value="Genomic_DNA"/>
</dbReference>
<dbReference type="AlphaFoldDB" id="A0A2N8PPL3"/>
<comment type="caution">
    <text evidence="2">The sequence shown here is derived from an EMBL/GenBank/DDBJ whole genome shotgun (WGS) entry which is preliminary data.</text>
</comment>
<dbReference type="Proteomes" id="UP000236047">
    <property type="component" value="Unassembled WGS sequence"/>
</dbReference>
<organism evidence="2 3">
    <name type="scientific">Streptomyces noursei</name>
    <name type="common">Streptomyces albulus</name>
    <dbReference type="NCBI Taxonomy" id="1971"/>
    <lineage>
        <taxon>Bacteria</taxon>
        <taxon>Bacillati</taxon>
        <taxon>Actinomycetota</taxon>
        <taxon>Actinomycetes</taxon>
        <taxon>Kitasatosporales</taxon>
        <taxon>Streptomycetaceae</taxon>
        <taxon>Streptomyces</taxon>
    </lineage>
</organism>
<protein>
    <submittedName>
        <fullName evidence="2">Uncharacterized protein</fullName>
    </submittedName>
</protein>
<dbReference type="InterPro" id="IPR045756">
    <property type="entry name" value="DUF6183"/>
</dbReference>
<feature type="region of interest" description="Disordered" evidence="1">
    <location>
        <begin position="184"/>
        <end position="208"/>
    </location>
</feature>
<gene>
    <name evidence="2" type="ORF">AOB60_04835</name>
</gene>
<accession>A0A2N8PPL3</accession>
<reference evidence="3" key="1">
    <citation type="submission" date="2015-09" db="EMBL/GenBank/DDBJ databases">
        <authorList>
            <person name="Graham D.E."/>
            <person name="Mahan K.M."/>
            <person name="Klingeman D.M."/>
            <person name="Fida T."/>
            <person name="Giannone R.J."/>
            <person name="Hettich R.L."/>
            <person name="Parry R.J."/>
            <person name="Spain J.C."/>
        </authorList>
    </citation>
    <scope>NUCLEOTIDE SEQUENCE [LARGE SCALE GENOMIC DNA]</scope>
    <source>
        <strain evidence="3">JCM 4701</strain>
    </source>
</reference>
<name>A0A2N8PPL3_STRNR</name>
<evidence type="ECO:0000313" key="3">
    <source>
        <dbReference type="Proteomes" id="UP000236047"/>
    </source>
</evidence>
<evidence type="ECO:0000256" key="1">
    <source>
        <dbReference type="SAM" id="MobiDB-lite"/>
    </source>
</evidence>
<dbReference type="Pfam" id="PF19681">
    <property type="entry name" value="DUF6183"/>
    <property type="match status" value="1"/>
</dbReference>
<sequence>MRWPTVEHASDLADDDLAKIVWEKTKRPVARGEAGHLRELGSVLTDRHATAVERARSYERSLAHLMRALALSPGRDNVAQLLELLNEQRTSTTSPGLRLPAIASFLAEGQRVADLAELVFDGRALDRPTELRACLFHELVLRGVDIEDFLPLRFWPLGRAGYHPLSWLPVDRRAFEVDADFPSRSTHGGAGGMDTGIPGEGRMDPPVPRTTVRSALRDTATSERYEQVTAAVTAGGWGACGAWVFDLDAPAAPEDIPALLPTLPLGCLDGLGSTDRFEIALRPLDAVWRLLFATASMGGMYSDGAHGAYGRFAAWQSLAGLTGAPRSADADEVAQRALHSTWFHFEADAEWFHNEIYDYGLACLSPDRRRLAILAATDTD</sequence>